<gene>
    <name evidence="2" type="ORF">PILCRDRAFT_824220</name>
</gene>
<reference evidence="3" key="2">
    <citation type="submission" date="2015-01" db="EMBL/GenBank/DDBJ databases">
        <title>Evolutionary Origins and Diversification of the Mycorrhizal Mutualists.</title>
        <authorList>
            <consortium name="DOE Joint Genome Institute"/>
            <consortium name="Mycorrhizal Genomics Consortium"/>
            <person name="Kohler A."/>
            <person name="Kuo A."/>
            <person name="Nagy L.G."/>
            <person name="Floudas D."/>
            <person name="Copeland A."/>
            <person name="Barry K.W."/>
            <person name="Cichocki N."/>
            <person name="Veneault-Fourrey C."/>
            <person name="LaButti K."/>
            <person name="Lindquist E.A."/>
            <person name="Lipzen A."/>
            <person name="Lundell T."/>
            <person name="Morin E."/>
            <person name="Murat C."/>
            <person name="Riley R."/>
            <person name="Ohm R."/>
            <person name="Sun H."/>
            <person name="Tunlid A."/>
            <person name="Henrissat B."/>
            <person name="Grigoriev I.V."/>
            <person name="Hibbett D.S."/>
            <person name="Martin F."/>
        </authorList>
    </citation>
    <scope>NUCLEOTIDE SEQUENCE [LARGE SCALE GENOMIC DNA]</scope>
    <source>
        <strain evidence="3">F 1598</strain>
    </source>
</reference>
<name>A0A0C3F1E1_PILCF</name>
<organism evidence="2 3">
    <name type="scientific">Piloderma croceum (strain F 1598)</name>
    <dbReference type="NCBI Taxonomy" id="765440"/>
    <lineage>
        <taxon>Eukaryota</taxon>
        <taxon>Fungi</taxon>
        <taxon>Dikarya</taxon>
        <taxon>Basidiomycota</taxon>
        <taxon>Agaricomycotina</taxon>
        <taxon>Agaricomycetes</taxon>
        <taxon>Agaricomycetidae</taxon>
        <taxon>Atheliales</taxon>
        <taxon>Atheliaceae</taxon>
        <taxon>Piloderma</taxon>
    </lineage>
</organism>
<proteinExistence type="predicted"/>
<feature type="compositionally biased region" description="Acidic residues" evidence="1">
    <location>
        <begin position="121"/>
        <end position="136"/>
    </location>
</feature>
<dbReference type="HOGENOM" id="CLU_434824_0_0_1"/>
<evidence type="ECO:0000313" key="3">
    <source>
        <dbReference type="Proteomes" id="UP000054166"/>
    </source>
</evidence>
<dbReference type="Proteomes" id="UP000054166">
    <property type="component" value="Unassembled WGS sequence"/>
</dbReference>
<dbReference type="InParanoid" id="A0A0C3F1E1"/>
<keyword evidence="3" id="KW-1185">Reference proteome</keyword>
<evidence type="ECO:0000313" key="2">
    <source>
        <dbReference type="EMBL" id="KIM78590.1"/>
    </source>
</evidence>
<feature type="compositionally biased region" description="Basic and acidic residues" evidence="1">
    <location>
        <begin position="75"/>
        <end position="86"/>
    </location>
</feature>
<dbReference type="STRING" id="765440.A0A0C3F1E1"/>
<sequence>MSSYEYCYCSTCKLKPEGRSLEQQRTIKNHVKADARASPMDLRIPGRAGERSMGVDDNVSISNPIEKDNFGDLFEQHNHYPDDHGFQSDGSYHPVDFSISSDSDSDIDRVMPQFEDPTFSDSDEEQEYEAGSDGSELDLLEDPLFRARGSIFGGGDSEDEDDHELEEEYLPPAFQEHPAIRNAYIRAFLLAALKGSTHNAIQMHLEGVALALRSAESQSPDVHFKGLSSMAPTLTMAERRLGICTDRFITYFFLCSVCWKIHHPADLSKLATPACDADGCTGTLYTIKRLSNGSEKRTPTKIIPYVCLKKAVQHLLSRPGKYEQLQHWRCQGMDDPGPAAPHKTQGYDAFIDPKIPMSDLYDGWGWRTIHAGLERRRGGKWTIQDVDVHELHQQFVSLPLGLVWQMNIDWFQAVEKSSHSTGALYLSLCNNPCQIRFIHEETVLLTVIPGPIEPSLEEMNNIMDLVADDFLELRKGAMFQVHGHEQREIAHCHLQSDVSDLPASRKVSGLAGHTSKYFMCPFCEMLFYHLVDPDCYDPTTFKLRNDWRYIKYAYCARDADPNVAEEIFVWRGIQWSPLTLLPGWLPSSSSLIDFMHCIFLCIVKHLTKSILFKLGMLNASQNGAHNPLT</sequence>
<dbReference type="EMBL" id="KN833015">
    <property type="protein sequence ID" value="KIM78590.1"/>
    <property type="molecule type" value="Genomic_DNA"/>
</dbReference>
<evidence type="ECO:0000256" key="1">
    <source>
        <dbReference type="SAM" id="MobiDB-lite"/>
    </source>
</evidence>
<accession>A0A0C3F1E1</accession>
<reference evidence="2 3" key="1">
    <citation type="submission" date="2014-04" db="EMBL/GenBank/DDBJ databases">
        <authorList>
            <consortium name="DOE Joint Genome Institute"/>
            <person name="Kuo A."/>
            <person name="Tarkka M."/>
            <person name="Buscot F."/>
            <person name="Kohler A."/>
            <person name="Nagy L.G."/>
            <person name="Floudas D."/>
            <person name="Copeland A."/>
            <person name="Barry K.W."/>
            <person name="Cichocki N."/>
            <person name="Veneault-Fourrey C."/>
            <person name="LaButti K."/>
            <person name="Lindquist E.A."/>
            <person name="Lipzen A."/>
            <person name="Lundell T."/>
            <person name="Morin E."/>
            <person name="Murat C."/>
            <person name="Sun H."/>
            <person name="Tunlid A."/>
            <person name="Henrissat B."/>
            <person name="Grigoriev I.V."/>
            <person name="Hibbett D.S."/>
            <person name="Martin F."/>
            <person name="Nordberg H.P."/>
            <person name="Cantor M.N."/>
            <person name="Hua S.X."/>
        </authorList>
    </citation>
    <scope>NUCLEOTIDE SEQUENCE [LARGE SCALE GENOMIC DNA]</scope>
    <source>
        <strain evidence="2 3">F 1598</strain>
    </source>
</reference>
<protein>
    <submittedName>
        <fullName evidence="2">Uncharacterized protein</fullName>
    </submittedName>
</protein>
<feature type="region of interest" description="Disordered" evidence="1">
    <location>
        <begin position="75"/>
        <end position="136"/>
    </location>
</feature>
<dbReference type="OrthoDB" id="3248986at2759"/>
<dbReference type="AlphaFoldDB" id="A0A0C3F1E1"/>